<evidence type="ECO:0000256" key="10">
    <source>
        <dbReference type="ARBA" id="ARBA00023136"/>
    </source>
</evidence>
<keyword evidence="10" id="KW-0472">Membrane</keyword>
<comment type="caution">
    <text evidence="15">The sequence shown here is derived from an EMBL/GenBank/DDBJ whole genome shotgun (WGS) entry which is preliminary data.</text>
</comment>
<feature type="compositionally biased region" description="Polar residues" evidence="13">
    <location>
        <begin position="14"/>
        <end position="23"/>
    </location>
</feature>
<evidence type="ECO:0000313" key="16">
    <source>
        <dbReference type="Proteomes" id="UP000734854"/>
    </source>
</evidence>
<keyword evidence="9" id="KW-1133">Transmembrane helix</keyword>
<dbReference type="Pfam" id="PF07714">
    <property type="entry name" value="PK_Tyr_Ser-Thr"/>
    <property type="match status" value="1"/>
</dbReference>
<name>A0A8J5HQ73_ZINOF</name>
<evidence type="ECO:0000256" key="9">
    <source>
        <dbReference type="ARBA" id="ARBA00022989"/>
    </source>
</evidence>
<dbReference type="Pfam" id="PF13947">
    <property type="entry name" value="GUB_WAK_bind"/>
    <property type="match status" value="1"/>
</dbReference>
<keyword evidence="7" id="KW-0418">Kinase</keyword>
<gene>
    <name evidence="15" type="ORF">ZIOFF_011274</name>
</gene>
<dbReference type="EMBL" id="JACMSC010000003">
    <property type="protein sequence ID" value="KAG6529080.1"/>
    <property type="molecule type" value="Genomic_DNA"/>
</dbReference>
<evidence type="ECO:0000256" key="1">
    <source>
        <dbReference type="ARBA" id="ARBA00004167"/>
    </source>
</evidence>
<evidence type="ECO:0000256" key="2">
    <source>
        <dbReference type="ARBA" id="ARBA00022527"/>
    </source>
</evidence>
<dbReference type="PROSITE" id="PS00108">
    <property type="entry name" value="PROTEIN_KINASE_ST"/>
    <property type="match status" value="1"/>
</dbReference>
<dbReference type="GO" id="GO:0004674">
    <property type="term" value="F:protein serine/threonine kinase activity"/>
    <property type="evidence" value="ECO:0007669"/>
    <property type="project" value="UniProtKB-KW"/>
</dbReference>
<feature type="domain" description="Protein kinase" evidence="14">
    <location>
        <begin position="439"/>
        <end position="716"/>
    </location>
</feature>
<sequence>MGAQASKPIETISDPLSTRPASPQVLGVSSITLGSPRRKSVMRLIGPTPAPSRVTRDLEPIEIIPESSPSIRSVLPRLCVSPEKLKSMESPAALILVLIFSLLSSMASSSYYRYADCAPFLYPCGHKKFNVSYPFHVDGHPNYCGYPGYFLWCDKEKSCIMININGRSYQVKNVDYVNHLIDVVDRDLLSMDCPVPTENASIASHLYGCSDRDRNATVFSHCDGVPQGLDPINCSSGAAAGRRGYYTLREGVSAGIPCNSTVVVPMHQGAADRLAMGELNFSNAVADGFSVSWTAGRGWCSDCINSGGLCGFDGSSPTNNNTCYCSYGSGFPRCSKGTIFFRFTGIPQIRKKIPNCYCRKIWSQEGEDCSVAAAGVLVLLCACFLCLKRKRNRMHSPSSKFLDRNASFKPNLKDAELNAARLQTHLFSYDELLQATNRFDPSNELGDGGFGTVYKGKLRDGRTIAVKRLYENNCRRLEQFVNEIEILSRLRHQNLVSLYGCTSPRSRGLLLAYEFVPNGTVADHLHGRRAGEGVLTWPVRLGIAIETADALAYLHAVNPPIIHRDVKTCNVLLDGSFRVKVADFGLSRLFPEDATHVSTAPQGTPGYLDPEYHRCYQLTSKSDVYSFGVMLVELISSKPAVDMARDRSEINLSSMAVARIQNGDLEQLVDAGLGYRSDQATRKMIAMVAEVAFRCLQADGNMRPSIKEVLDELRAIEIEGRRKVAKSGDDDDVSSNKGAPTSPDTVMNKWISGTTISNASEHLTRRWSGGGPPVVVEMEKKAVEKMASWLKALGDDVRWRMVGLMGAPAGDDGGVSSFWR</sequence>
<dbReference type="InterPro" id="IPR008271">
    <property type="entry name" value="Ser/Thr_kinase_AS"/>
</dbReference>
<evidence type="ECO:0000256" key="7">
    <source>
        <dbReference type="ARBA" id="ARBA00022777"/>
    </source>
</evidence>
<evidence type="ECO:0000256" key="4">
    <source>
        <dbReference type="ARBA" id="ARBA00022692"/>
    </source>
</evidence>
<feature type="region of interest" description="Disordered" evidence="13">
    <location>
        <begin position="724"/>
        <end position="746"/>
    </location>
</feature>
<keyword evidence="5" id="KW-0732">Signal</keyword>
<dbReference type="SMART" id="SM00220">
    <property type="entry name" value="S_TKc"/>
    <property type="match status" value="1"/>
</dbReference>
<feature type="region of interest" description="Disordered" evidence="13">
    <location>
        <begin position="1"/>
        <end position="23"/>
    </location>
</feature>
<keyword evidence="11" id="KW-0325">Glycoprotein</keyword>
<evidence type="ECO:0000313" key="15">
    <source>
        <dbReference type="EMBL" id="KAG6529080.1"/>
    </source>
</evidence>
<dbReference type="PROSITE" id="PS00107">
    <property type="entry name" value="PROTEIN_KINASE_ATP"/>
    <property type="match status" value="1"/>
</dbReference>
<dbReference type="InterPro" id="IPR025287">
    <property type="entry name" value="WAK_GUB"/>
</dbReference>
<dbReference type="AlphaFoldDB" id="A0A8J5HQ73"/>
<dbReference type="Pfam" id="PF14380">
    <property type="entry name" value="WAK_assoc"/>
    <property type="match status" value="1"/>
</dbReference>
<protein>
    <recommendedName>
        <fullName evidence="14">Protein kinase domain-containing protein</fullName>
    </recommendedName>
</protein>
<evidence type="ECO:0000256" key="11">
    <source>
        <dbReference type="ARBA" id="ARBA00023180"/>
    </source>
</evidence>
<evidence type="ECO:0000256" key="6">
    <source>
        <dbReference type="ARBA" id="ARBA00022741"/>
    </source>
</evidence>
<dbReference type="SUPFAM" id="SSF56112">
    <property type="entry name" value="Protein kinase-like (PK-like)"/>
    <property type="match status" value="1"/>
</dbReference>
<dbReference type="Gene3D" id="3.30.200.20">
    <property type="entry name" value="Phosphorylase Kinase, domain 1"/>
    <property type="match status" value="1"/>
</dbReference>
<dbReference type="GO" id="GO:0005886">
    <property type="term" value="C:plasma membrane"/>
    <property type="evidence" value="ECO:0007669"/>
    <property type="project" value="UniProtKB-ARBA"/>
</dbReference>
<organism evidence="15 16">
    <name type="scientific">Zingiber officinale</name>
    <name type="common">Ginger</name>
    <name type="synonym">Amomum zingiber</name>
    <dbReference type="NCBI Taxonomy" id="94328"/>
    <lineage>
        <taxon>Eukaryota</taxon>
        <taxon>Viridiplantae</taxon>
        <taxon>Streptophyta</taxon>
        <taxon>Embryophyta</taxon>
        <taxon>Tracheophyta</taxon>
        <taxon>Spermatophyta</taxon>
        <taxon>Magnoliopsida</taxon>
        <taxon>Liliopsida</taxon>
        <taxon>Zingiberales</taxon>
        <taxon>Zingiberaceae</taxon>
        <taxon>Zingiber</taxon>
    </lineage>
</organism>
<keyword evidence="16" id="KW-1185">Reference proteome</keyword>
<dbReference type="PROSITE" id="PS50011">
    <property type="entry name" value="PROTEIN_KINASE_DOM"/>
    <property type="match status" value="1"/>
</dbReference>
<dbReference type="PANTHER" id="PTHR46008:SF2">
    <property type="entry name" value="LEAF RUST 10 DISEASE-RESISTANCE LOCUS RECEPTOR-LIKE PROTEIN KINASE-LIKE 1.4"/>
    <property type="match status" value="1"/>
</dbReference>
<evidence type="ECO:0000259" key="14">
    <source>
        <dbReference type="PROSITE" id="PS50011"/>
    </source>
</evidence>
<keyword evidence="6 12" id="KW-0547">Nucleotide-binding</keyword>
<keyword evidence="8 12" id="KW-0067">ATP-binding</keyword>
<dbReference type="PANTHER" id="PTHR46008">
    <property type="entry name" value="LEAF RUST 10 DISEASE-RESISTANCE LOCUS RECEPTOR-LIKE PROTEIN KINASE-LIKE 1.4"/>
    <property type="match status" value="1"/>
</dbReference>
<keyword evidence="3" id="KW-0808">Transferase</keyword>
<feature type="compositionally biased region" description="Polar residues" evidence="13">
    <location>
        <begin position="735"/>
        <end position="746"/>
    </location>
</feature>
<dbReference type="InterPro" id="IPR032872">
    <property type="entry name" value="WAK_assoc_C"/>
</dbReference>
<proteinExistence type="predicted"/>
<dbReference type="FunFam" id="1.10.510.10:FF:000161">
    <property type="entry name" value="Wall-associated receptor kinase-like 20"/>
    <property type="match status" value="1"/>
</dbReference>
<dbReference type="InterPro" id="IPR017441">
    <property type="entry name" value="Protein_kinase_ATP_BS"/>
</dbReference>
<evidence type="ECO:0000256" key="12">
    <source>
        <dbReference type="PROSITE-ProRule" id="PRU10141"/>
    </source>
</evidence>
<reference evidence="15 16" key="1">
    <citation type="submission" date="2020-08" db="EMBL/GenBank/DDBJ databases">
        <title>Plant Genome Project.</title>
        <authorList>
            <person name="Zhang R.-G."/>
        </authorList>
    </citation>
    <scope>NUCLEOTIDE SEQUENCE [LARGE SCALE GENOMIC DNA]</scope>
    <source>
        <tissue evidence="15">Rhizome</tissue>
    </source>
</reference>
<evidence type="ECO:0000256" key="5">
    <source>
        <dbReference type="ARBA" id="ARBA00022729"/>
    </source>
</evidence>
<keyword evidence="2" id="KW-0723">Serine/threonine-protein kinase</keyword>
<dbReference type="InterPro" id="IPR001245">
    <property type="entry name" value="Ser-Thr/Tyr_kinase_cat_dom"/>
</dbReference>
<dbReference type="Gene3D" id="1.10.510.10">
    <property type="entry name" value="Transferase(Phosphotransferase) domain 1"/>
    <property type="match status" value="1"/>
</dbReference>
<accession>A0A8J5HQ73</accession>
<keyword evidence="4" id="KW-0812">Transmembrane</keyword>
<evidence type="ECO:0000256" key="13">
    <source>
        <dbReference type="SAM" id="MobiDB-lite"/>
    </source>
</evidence>
<comment type="subcellular location">
    <subcellularLocation>
        <location evidence="1">Membrane</location>
        <topology evidence="1">Single-pass membrane protein</topology>
    </subcellularLocation>
</comment>
<dbReference type="InterPro" id="IPR000719">
    <property type="entry name" value="Prot_kinase_dom"/>
</dbReference>
<dbReference type="Proteomes" id="UP000734854">
    <property type="component" value="Unassembled WGS sequence"/>
</dbReference>
<evidence type="ECO:0000256" key="8">
    <source>
        <dbReference type="ARBA" id="ARBA00022840"/>
    </source>
</evidence>
<dbReference type="InterPro" id="IPR011009">
    <property type="entry name" value="Kinase-like_dom_sf"/>
</dbReference>
<dbReference type="CDD" id="cd14066">
    <property type="entry name" value="STKc_IRAK"/>
    <property type="match status" value="1"/>
</dbReference>
<feature type="binding site" evidence="12">
    <location>
        <position position="467"/>
    </location>
    <ligand>
        <name>ATP</name>
        <dbReference type="ChEBI" id="CHEBI:30616"/>
    </ligand>
</feature>
<dbReference type="GO" id="GO:0030247">
    <property type="term" value="F:polysaccharide binding"/>
    <property type="evidence" value="ECO:0007669"/>
    <property type="project" value="InterPro"/>
</dbReference>
<evidence type="ECO:0000256" key="3">
    <source>
        <dbReference type="ARBA" id="ARBA00022679"/>
    </source>
</evidence>
<dbReference type="GO" id="GO:0005524">
    <property type="term" value="F:ATP binding"/>
    <property type="evidence" value="ECO:0007669"/>
    <property type="project" value="UniProtKB-UniRule"/>
</dbReference>